<accession>A0A6J7PVD9</accession>
<organism evidence="1">
    <name type="scientific">freshwater metagenome</name>
    <dbReference type="NCBI Taxonomy" id="449393"/>
    <lineage>
        <taxon>unclassified sequences</taxon>
        <taxon>metagenomes</taxon>
        <taxon>ecological metagenomes</taxon>
    </lineage>
</organism>
<sequence length="92" mass="9825">MKRSVGSPDRAIDMVTALGPGITLTSKFFEIASRITLKPGSLIVGIPASETINTFFPFASASRISALRASSLPSKKEITRPVKVTPISAHKR</sequence>
<dbReference type="EMBL" id="CAFBPH010000024">
    <property type="protein sequence ID" value="CAB5006442.1"/>
    <property type="molecule type" value="Genomic_DNA"/>
</dbReference>
<reference evidence="1" key="1">
    <citation type="submission" date="2020-05" db="EMBL/GenBank/DDBJ databases">
        <authorList>
            <person name="Chiriac C."/>
            <person name="Salcher M."/>
            <person name="Ghai R."/>
            <person name="Kavagutti S V."/>
        </authorList>
    </citation>
    <scope>NUCLEOTIDE SEQUENCE</scope>
</reference>
<evidence type="ECO:0000313" key="1">
    <source>
        <dbReference type="EMBL" id="CAB5006442.1"/>
    </source>
</evidence>
<dbReference type="AlphaFoldDB" id="A0A6J7PVD9"/>
<name>A0A6J7PVD9_9ZZZZ</name>
<protein>
    <submittedName>
        <fullName evidence="1">Unannotated protein</fullName>
    </submittedName>
</protein>
<gene>
    <name evidence="1" type="ORF">UFOPK4087_00221</name>
</gene>
<proteinExistence type="predicted"/>